<accession>A0ABQ1Y409</accession>
<evidence type="ECO:0000313" key="1">
    <source>
        <dbReference type="EMBL" id="GGH11896.1"/>
    </source>
</evidence>
<comment type="caution">
    <text evidence="1">The sequence shown here is derived from an EMBL/GenBank/DDBJ whole genome shotgun (WGS) entry which is preliminary data.</text>
</comment>
<keyword evidence="2" id="KW-1185">Reference proteome</keyword>
<protein>
    <submittedName>
        <fullName evidence="1">Uncharacterized protein</fullName>
    </submittedName>
</protein>
<dbReference type="EMBL" id="BMHZ01000003">
    <property type="protein sequence ID" value="GGH11896.1"/>
    <property type="molecule type" value="Genomic_DNA"/>
</dbReference>
<proteinExistence type="predicted"/>
<evidence type="ECO:0000313" key="2">
    <source>
        <dbReference type="Proteomes" id="UP000642938"/>
    </source>
</evidence>
<name>A0ABQ1Y409_9SPHI</name>
<sequence>MPLAEQVSEVYPARDPAKLRKLLLALLKYVKNRHFTKLIGIFDICLDLRRLHPGFFSFKTNLIHEEKKFLVDYCFNDGGFAGRICNAAVLHQGIV</sequence>
<organism evidence="1 2">
    <name type="scientific">Pedobacter zeae</name>
    <dbReference type="NCBI Taxonomy" id="1737356"/>
    <lineage>
        <taxon>Bacteria</taxon>
        <taxon>Pseudomonadati</taxon>
        <taxon>Bacteroidota</taxon>
        <taxon>Sphingobacteriia</taxon>
        <taxon>Sphingobacteriales</taxon>
        <taxon>Sphingobacteriaceae</taxon>
        <taxon>Pedobacter</taxon>
    </lineage>
</organism>
<gene>
    <name evidence="1" type="ORF">GCM10007422_31450</name>
</gene>
<reference evidence="2" key="1">
    <citation type="journal article" date="2019" name="Int. J. Syst. Evol. Microbiol.">
        <title>The Global Catalogue of Microorganisms (GCM) 10K type strain sequencing project: providing services to taxonomists for standard genome sequencing and annotation.</title>
        <authorList>
            <consortium name="The Broad Institute Genomics Platform"/>
            <consortium name="The Broad Institute Genome Sequencing Center for Infectious Disease"/>
            <person name="Wu L."/>
            <person name="Ma J."/>
        </authorList>
    </citation>
    <scope>NUCLEOTIDE SEQUENCE [LARGE SCALE GENOMIC DNA]</scope>
    <source>
        <strain evidence="2">CGMCC 1.15287</strain>
    </source>
</reference>
<dbReference type="Proteomes" id="UP000642938">
    <property type="component" value="Unassembled WGS sequence"/>
</dbReference>